<evidence type="ECO:0000313" key="1">
    <source>
        <dbReference type="EMBL" id="RCV43473.1"/>
    </source>
</evidence>
<name>A0A368SM84_SETIT</name>
<dbReference type="EMBL" id="CM003536">
    <property type="protein sequence ID" value="RCV43473.1"/>
    <property type="molecule type" value="Genomic_DNA"/>
</dbReference>
<organism evidence="1">
    <name type="scientific">Setaria italica</name>
    <name type="common">Foxtail millet</name>
    <name type="synonym">Panicum italicum</name>
    <dbReference type="NCBI Taxonomy" id="4555"/>
    <lineage>
        <taxon>Eukaryota</taxon>
        <taxon>Viridiplantae</taxon>
        <taxon>Streptophyta</taxon>
        <taxon>Embryophyta</taxon>
        <taxon>Tracheophyta</taxon>
        <taxon>Spermatophyta</taxon>
        <taxon>Magnoliopsida</taxon>
        <taxon>Liliopsida</taxon>
        <taxon>Poales</taxon>
        <taxon>Poaceae</taxon>
        <taxon>PACMAD clade</taxon>
        <taxon>Panicoideae</taxon>
        <taxon>Panicodae</taxon>
        <taxon>Paniceae</taxon>
        <taxon>Cenchrinae</taxon>
        <taxon>Setaria</taxon>
    </lineage>
</organism>
<protein>
    <submittedName>
        <fullName evidence="1">Uncharacterized protein</fullName>
    </submittedName>
</protein>
<sequence length="104" mass="11882">MPCPSSSRLWQARRSSTWSSRSLPMESGSDSILEMPRKLMYLRFLQLPMSRRRSTPLISMWLSMGLSICSGALNSLHCPSCSTRRSFFPANQRSSSSTYLWPML</sequence>
<reference evidence="1" key="2">
    <citation type="submission" date="2015-07" db="EMBL/GenBank/DDBJ databases">
        <authorList>
            <person name="Noorani M."/>
        </authorList>
    </citation>
    <scope>NUCLEOTIDE SEQUENCE</scope>
    <source>
        <strain evidence="1">Yugu1</strain>
    </source>
</reference>
<accession>A0A368SM84</accession>
<gene>
    <name evidence="1" type="ORF">SETIT_9G297000v2</name>
</gene>
<proteinExistence type="predicted"/>
<reference evidence="1" key="1">
    <citation type="journal article" date="2012" name="Nat. Biotechnol.">
        <title>Reference genome sequence of the model plant Setaria.</title>
        <authorList>
            <person name="Bennetzen J.L."/>
            <person name="Schmutz J."/>
            <person name="Wang H."/>
            <person name="Percifield R."/>
            <person name="Hawkins J."/>
            <person name="Pontaroli A.C."/>
            <person name="Estep M."/>
            <person name="Feng L."/>
            <person name="Vaughn J.N."/>
            <person name="Grimwood J."/>
            <person name="Jenkins J."/>
            <person name="Barry K."/>
            <person name="Lindquist E."/>
            <person name="Hellsten U."/>
            <person name="Deshpande S."/>
            <person name="Wang X."/>
            <person name="Wu X."/>
            <person name="Mitros T."/>
            <person name="Triplett J."/>
            <person name="Yang X."/>
            <person name="Ye C.Y."/>
            <person name="Mauro-Herrera M."/>
            <person name="Wang L."/>
            <person name="Li P."/>
            <person name="Sharma M."/>
            <person name="Sharma R."/>
            <person name="Ronald P.C."/>
            <person name="Panaud O."/>
            <person name="Kellogg E.A."/>
            <person name="Brutnell T.P."/>
            <person name="Doust A.N."/>
            <person name="Tuskan G.A."/>
            <person name="Rokhsar D."/>
            <person name="Devos K.M."/>
        </authorList>
    </citation>
    <scope>NUCLEOTIDE SEQUENCE [LARGE SCALE GENOMIC DNA]</scope>
    <source>
        <strain evidence="1">Yugu1</strain>
    </source>
</reference>
<dbReference type="AlphaFoldDB" id="A0A368SM84"/>